<feature type="region of interest" description="Disordered" evidence="3">
    <location>
        <begin position="424"/>
        <end position="449"/>
    </location>
</feature>
<feature type="domain" description="PKD-like" evidence="6">
    <location>
        <begin position="438"/>
        <end position="518"/>
    </location>
</feature>
<dbReference type="InterPro" id="IPR047589">
    <property type="entry name" value="DUF11_rpt"/>
</dbReference>
<feature type="domain" description="DUF11" evidence="5">
    <location>
        <begin position="241"/>
        <end position="343"/>
    </location>
</feature>
<feature type="domain" description="PKD-like" evidence="6">
    <location>
        <begin position="1226"/>
        <end position="1295"/>
    </location>
</feature>
<evidence type="ECO:0000256" key="1">
    <source>
        <dbReference type="ARBA" id="ARBA00005445"/>
    </source>
</evidence>
<feature type="domain" description="PKD-like" evidence="6">
    <location>
        <begin position="614"/>
        <end position="695"/>
    </location>
</feature>
<evidence type="ECO:0000313" key="7">
    <source>
        <dbReference type="EMBL" id="MBD1397335.1"/>
    </source>
</evidence>
<dbReference type="InterPro" id="IPR021884">
    <property type="entry name" value="Ice-bd_prot"/>
</dbReference>
<feature type="domain" description="PKD-like" evidence="6">
    <location>
        <begin position="790"/>
        <end position="870"/>
    </location>
</feature>
<dbReference type="Pfam" id="PF01345">
    <property type="entry name" value="DUF11"/>
    <property type="match status" value="1"/>
</dbReference>
<feature type="domain" description="PKD-like" evidence="6">
    <location>
        <begin position="535"/>
        <end position="603"/>
    </location>
</feature>
<evidence type="ECO:0000259" key="5">
    <source>
        <dbReference type="Pfam" id="PF01345"/>
    </source>
</evidence>
<dbReference type="InterPro" id="IPR001434">
    <property type="entry name" value="OmcB-like_DUF11"/>
</dbReference>
<sequence>MTSFLRKALLLVLSLWLVTFGARAQQAPALGVFAGYNVVGYQKVVNSGNTEMPAKLASVLNNAEGFPPGIVQQGIENKTEAATQAHNAATAIYNAAINSPNKTPITNASWTGGAFLPGVYELNGTGMINSNLVLNGNRNPDAVFIFIIKGDLTIADNAKMTLEQDAKVSNVVWVLQNRLIVGSGAALRGNFIAQENVSIGGSTEIRGRIASLQGEVSIINSRFYLPTDRAITITRSPGNAGTTSYFIGETITYKITVKNNGPVDDTNVRVTNLLFTGSDRVFTPDNGITNLPEGGFQWNIGGLKVGESVTLTITAVLRDAGEGFVRGSVSGTAADEITDNNSMDLRFCVILPDAGEIKGPMEICVGDEVEYYINEITGVTKYEWSLPRGWEIIGERFGNRIKVKAVERNADPFISVTVSSGCDPSPPSTLRVNNYPDPPQTPGPIKPDEGLCKGESASYSIDPVENATNYIWSVPEDWEITGGQGTVRITVKVGEASGKVSVIAENICGKSGARSLDVKPFLDVPNQPVALSGGGSITICVTTNEVSFSVKASADVAQYVWSQFPAEWEILSGQGTNTITFNPNGKAGEITVSGINSCGSSSLKFEVIVIPDQPIVPGDIFGSFPVCKGSVGTKYWVNEVPFATEYNWAVPNGWRITAGQGTREITVDLDPDAQSGDISVLVINACGKEGRSKKNVEATTAKPVTPAAITGDAFTCITSETYYSTKPVDGAQYYDWEVPEGWQILEGQGTVRIKVKFGTKEGDIKVSAKNSCGISEPAVLRVKPFSPIPNIPFVITGPDKGVCVNQTKVVFQLDPVDQAQRYTWSFPTGWRIVEGQGTNRIMVDVGTQSGTIRVTAENPCGESQAASLAISLQPDIPAPKPGPINGQTQYCAGKNQTYSIIPVNGAVSYQWTFPGPDWEVVGDRNGTSITVRAGTTQGQVKVAAINNCGSVGESSTLALQLVGEVPPAPSAIITDRESYCGNTANLVFSIAAVPTATRYIWTVPNGWTITDGENTRQIKVTAGTSGGEVTVVAVNSCGESQSVKLLTEPQRPLMNPEAIQGTLVPCDGKTNAVYSIPAISGADTYLWTLPAGWELVEGEGTNKITVKVKGGGTITVKARNSCGTTAESKLDVKVVTAPPLTPVSIIGKAIACATRTTTYAVAEVANAAFYNWVVPTGWTIISGQGSREITVQVGINSGEVKVEAENDCGKSAAATAVVATSPLPVISRIIDKTTACSDLAVYELESNSMGSTFTWSVPAGWEIISGQGTSTISVMQGAAKGEITVVADNGLCQSEPVTLLSDPSLRDAALTIPNVFTPNNDGNNDTWTIGSLLNYPDNDLVVVNRWGNEVFRRKGYKNDWNGDKLAEGTYYYVLRMTLCDGTEKTYKGYVMIVR</sequence>
<dbReference type="Pfam" id="PF19408">
    <property type="entry name" value="PKD_6"/>
    <property type="match status" value="11"/>
</dbReference>
<comment type="caution">
    <text evidence="7">The sequence shown here is derived from an EMBL/GenBank/DDBJ whole genome shotgun (WGS) entry which is preliminary data.</text>
</comment>
<evidence type="ECO:0000313" key="8">
    <source>
        <dbReference type="Proteomes" id="UP000625551"/>
    </source>
</evidence>
<organism evidence="7 8">
    <name type="scientific">Pontibacter aquaedesilientis</name>
    <dbReference type="NCBI Taxonomy" id="2766980"/>
    <lineage>
        <taxon>Bacteria</taxon>
        <taxon>Pseudomonadati</taxon>
        <taxon>Bacteroidota</taxon>
        <taxon>Cytophagia</taxon>
        <taxon>Cytophagales</taxon>
        <taxon>Hymenobacteraceae</taxon>
        <taxon>Pontibacter</taxon>
    </lineage>
</organism>
<feature type="domain" description="PKD-like" evidence="6">
    <location>
        <begin position="703"/>
        <end position="782"/>
    </location>
</feature>
<feature type="domain" description="PKD-like" evidence="6">
    <location>
        <begin position="967"/>
        <end position="1045"/>
    </location>
</feature>
<proteinExistence type="inferred from homology"/>
<gene>
    <name evidence="7" type="ORF">H9Q13_09175</name>
</gene>
<dbReference type="Pfam" id="PF13585">
    <property type="entry name" value="CHU_C"/>
    <property type="match status" value="1"/>
</dbReference>
<feature type="signal peptide" evidence="4">
    <location>
        <begin position="1"/>
        <end position="24"/>
    </location>
</feature>
<dbReference type="NCBIfam" id="TIGR01451">
    <property type="entry name" value="B_ant_repeat"/>
    <property type="match status" value="1"/>
</dbReference>
<evidence type="ECO:0000256" key="2">
    <source>
        <dbReference type="ARBA" id="ARBA00022729"/>
    </source>
</evidence>
<feature type="chain" id="PRO_5046579111" evidence="4">
    <location>
        <begin position="25"/>
        <end position="1394"/>
    </location>
</feature>
<name>A0ABR7XGC6_9BACT</name>
<feature type="domain" description="PKD-like" evidence="6">
    <location>
        <begin position="354"/>
        <end position="432"/>
    </location>
</feature>
<feature type="domain" description="PKD-like" evidence="6">
    <location>
        <begin position="1138"/>
        <end position="1216"/>
    </location>
</feature>
<reference evidence="7 8" key="1">
    <citation type="submission" date="2020-09" db="EMBL/GenBank/DDBJ databases">
        <title>Genome sequencing and assembly of Pontibacter sp.</title>
        <authorList>
            <person name="Chhetri G."/>
        </authorList>
    </citation>
    <scope>NUCLEOTIDE SEQUENCE [LARGE SCALE GENOMIC DNA]</scope>
    <source>
        <strain evidence="7 8">JH31</strain>
    </source>
</reference>
<dbReference type="Proteomes" id="UP000625551">
    <property type="component" value="Unassembled WGS sequence"/>
</dbReference>
<accession>A0ABR7XGC6</accession>
<dbReference type="NCBIfam" id="TIGR04131">
    <property type="entry name" value="Bac_Flav_CTERM"/>
    <property type="match status" value="1"/>
</dbReference>
<feature type="compositionally biased region" description="Pro residues" evidence="3">
    <location>
        <begin position="436"/>
        <end position="445"/>
    </location>
</feature>
<evidence type="ECO:0000259" key="6">
    <source>
        <dbReference type="Pfam" id="PF19408"/>
    </source>
</evidence>
<feature type="domain" description="PKD-like" evidence="6">
    <location>
        <begin position="878"/>
        <end position="956"/>
    </location>
</feature>
<keyword evidence="8" id="KW-1185">Reference proteome</keyword>
<keyword evidence="2 4" id="KW-0732">Signal</keyword>
<dbReference type="Pfam" id="PF11999">
    <property type="entry name" value="Ice_binding"/>
    <property type="match status" value="1"/>
</dbReference>
<protein>
    <submittedName>
        <fullName evidence="7">DUF3494 domain-containing protein</fullName>
    </submittedName>
</protein>
<evidence type="ECO:0000256" key="3">
    <source>
        <dbReference type="SAM" id="MobiDB-lite"/>
    </source>
</evidence>
<dbReference type="EMBL" id="JACXAJ010000003">
    <property type="protein sequence ID" value="MBD1397335.1"/>
    <property type="molecule type" value="Genomic_DNA"/>
</dbReference>
<dbReference type="InterPro" id="IPR013783">
    <property type="entry name" value="Ig-like_fold"/>
</dbReference>
<dbReference type="InterPro" id="IPR045829">
    <property type="entry name" value="PKD_6"/>
</dbReference>
<dbReference type="InterPro" id="IPR026341">
    <property type="entry name" value="T9SS_type_B"/>
</dbReference>
<dbReference type="Gene3D" id="2.60.40.10">
    <property type="entry name" value="Immunoglobulins"/>
    <property type="match status" value="1"/>
</dbReference>
<comment type="similarity">
    <text evidence="1">Belongs to the ice-binding protein family.</text>
</comment>
<evidence type="ECO:0000256" key="4">
    <source>
        <dbReference type="SAM" id="SignalP"/>
    </source>
</evidence>
<feature type="domain" description="PKD-like" evidence="6">
    <location>
        <begin position="1054"/>
        <end position="1132"/>
    </location>
</feature>